<keyword evidence="2" id="KW-1185">Reference proteome</keyword>
<dbReference type="EMBL" id="JAAJBT010000008">
    <property type="protein sequence ID" value="NHM02848.1"/>
    <property type="molecule type" value="Genomic_DNA"/>
</dbReference>
<protein>
    <submittedName>
        <fullName evidence="1">WG repeat-containing protein</fullName>
    </submittedName>
</protein>
<organism evidence="1 2">
    <name type="scientific">Flavobacterium difficile</name>
    <dbReference type="NCBI Taxonomy" id="2709659"/>
    <lineage>
        <taxon>Bacteria</taxon>
        <taxon>Pseudomonadati</taxon>
        <taxon>Bacteroidota</taxon>
        <taxon>Flavobacteriia</taxon>
        <taxon>Flavobacteriales</taxon>
        <taxon>Flavobacteriaceae</taxon>
        <taxon>Flavobacterium</taxon>
    </lineage>
</organism>
<evidence type="ECO:0000313" key="1">
    <source>
        <dbReference type="EMBL" id="NHM02848.1"/>
    </source>
</evidence>
<evidence type="ECO:0000313" key="2">
    <source>
        <dbReference type="Proteomes" id="UP000800984"/>
    </source>
</evidence>
<name>A0ABX0I9G8_9FLAO</name>
<dbReference type="InterPro" id="IPR032774">
    <property type="entry name" value="WG_beta_rep"/>
</dbReference>
<accession>A0ABX0I9G8</accession>
<sequence>MSVELSKTILKKYNIKNHINYDDIIVFRNFEKKKGVLKVENDFFGFKKYSVIIEPIYIDINCWRINDEKVFSVRREDNMCGLLSIENDIILDFEYISIYAITKDQKTQIRNTKNELFSFDFNSGKIEKLPFDQILFTQSNTYGAPTGKNCHYHKSIINSIETKIDSYDTDITEYIGKWGIIDSSFNTIIPNKYDYIDFLRNQNHFKIAIGNPEFENNGENLVLKNMKWGIIDENEKTILPSNYDWVEEISNNLYAVNIGGELYFDDEYQVDMWTIKGGKWGVYNSDNKLIVPIEYDKIFLNFYQVKGYIFVQNEGNEYDVFTFHGDKIDQNKPNHMDYL</sequence>
<proteinExistence type="predicted"/>
<dbReference type="Proteomes" id="UP000800984">
    <property type="component" value="Unassembled WGS sequence"/>
</dbReference>
<dbReference type="Pfam" id="PF14903">
    <property type="entry name" value="WG_beta_rep"/>
    <property type="match status" value="3"/>
</dbReference>
<comment type="caution">
    <text evidence="1">The sequence shown here is derived from an EMBL/GenBank/DDBJ whole genome shotgun (WGS) entry which is preliminary data.</text>
</comment>
<dbReference type="RefSeq" id="WP_166077984.1">
    <property type="nucleotide sequence ID" value="NZ_JAAJBT010000008.1"/>
</dbReference>
<gene>
    <name evidence="1" type="ORF">G4D72_12095</name>
</gene>
<reference evidence="1 2" key="1">
    <citation type="submission" date="2020-02" db="EMBL/GenBank/DDBJ databases">
        <authorList>
            <person name="Chen W.-M."/>
        </authorList>
    </citation>
    <scope>NUCLEOTIDE SEQUENCE [LARGE SCALE GENOMIC DNA]</scope>
    <source>
        <strain evidence="1 2">KDG-16</strain>
    </source>
</reference>